<accession>A0A381QJX4</accession>
<organism evidence="1">
    <name type="scientific">marine metagenome</name>
    <dbReference type="NCBI Taxonomy" id="408172"/>
    <lineage>
        <taxon>unclassified sequences</taxon>
        <taxon>metagenomes</taxon>
        <taxon>ecological metagenomes</taxon>
    </lineage>
</organism>
<dbReference type="EMBL" id="UINC01001394">
    <property type="protein sequence ID" value="SUZ79615.1"/>
    <property type="molecule type" value="Genomic_DNA"/>
</dbReference>
<gene>
    <name evidence="1" type="ORF">METZ01_LOCUS32469</name>
</gene>
<dbReference type="AlphaFoldDB" id="A0A381QJX4"/>
<name>A0A381QJX4_9ZZZZ</name>
<protein>
    <submittedName>
        <fullName evidence="1">Uncharacterized protein</fullName>
    </submittedName>
</protein>
<proteinExistence type="predicted"/>
<evidence type="ECO:0000313" key="1">
    <source>
        <dbReference type="EMBL" id="SUZ79615.1"/>
    </source>
</evidence>
<reference evidence="1" key="1">
    <citation type="submission" date="2018-05" db="EMBL/GenBank/DDBJ databases">
        <authorList>
            <person name="Lanie J.A."/>
            <person name="Ng W.-L."/>
            <person name="Kazmierczak K.M."/>
            <person name="Andrzejewski T.M."/>
            <person name="Davidsen T.M."/>
            <person name="Wayne K.J."/>
            <person name="Tettelin H."/>
            <person name="Glass J.I."/>
            <person name="Rusch D."/>
            <person name="Podicherti R."/>
            <person name="Tsui H.-C.T."/>
            <person name="Winkler M.E."/>
        </authorList>
    </citation>
    <scope>NUCLEOTIDE SEQUENCE</scope>
</reference>
<sequence length="116" mass="13285">MIPTLIVAQGRDAWRCTSIDLNGYSWNGSTWERQSFETRSWRFTFAGNESRQTINGQQVDFNCNTDETIKQCSYHGLYFIFNTDTGRGALADVFGVAINPEENRQAFVELVQCTRN</sequence>